<proteinExistence type="predicted"/>
<sequence>MTQTGPRALSGSLEVYAKQDHVTDPGGLAALYDDLPAEPGALRDIVSGLIIHVSWAAQYGISPDTAMPRETQSVADRLQLIQKNCPGPLAAERPAERRTFGTCRDYSLLLCSMLRQRSVPARVRCGFATYFSAGPYQDHWIVEYWIGLEQRWVRADAQLDQLHRDRLDITFDCADMPTGTFLDGVRAWTLVRAGAAAPDQFGHGDSNGLWFLRVNLQRDLLALTNQPMSAWDSWRNATSPSKGLSDKGLASADQLARAVEAAEGAADGIAGLRELAAMGQTPPWQG</sequence>
<dbReference type="Proteomes" id="UP000298781">
    <property type="component" value="Chromosome"/>
</dbReference>
<dbReference type="RefSeq" id="WP_136959585.1">
    <property type="nucleotide sequence ID" value="NZ_CP039690.1"/>
</dbReference>
<evidence type="ECO:0000259" key="1">
    <source>
        <dbReference type="Pfam" id="PF01841"/>
    </source>
</evidence>
<organism evidence="2 3">
    <name type="scientific">Phreatobacter stygius</name>
    <dbReference type="NCBI Taxonomy" id="1940610"/>
    <lineage>
        <taxon>Bacteria</taxon>
        <taxon>Pseudomonadati</taxon>
        <taxon>Pseudomonadota</taxon>
        <taxon>Alphaproteobacteria</taxon>
        <taxon>Hyphomicrobiales</taxon>
        <taxon>Phreatobacteraceae</taxon>
        <taxon>Phreatobacter</taxon>
    </lineage>
</organism>
<evidence type="ECO:0000313" key="3">
    <source>
        <dbReference type="Proteomes" id="UP000298781"/>
    </source>
</evidence>
<evidence type="ECO:0000313" key="2">
    <source>
        <dbReference type="EMBL" id="QCI64129.1"/>
    </source>
</evidence>
<dbReference type="InterPro" id="IPR038765">
    <property type="entry name" value="Papain-like_cys_pep_sf"/>
</dbReference>
<gene>
    <name evidence="2" type="ORF">E8M01_07645</name>
</gene>
<protein>
    <submittedName>
        <fullName evidence="2">Transglutaminase domain-containing protein</fullName>
    </submittedName>
</protein>
<dbReference type="Pfam" id="PF01841">
    <property type="entry name" value="Transglut_core"/>
    <property type="match status" value="1"/>
</dbReference>
<dbReference type="Gene3D" id="3.10.620.30">
    <property type="match status" value="1"/>
</dbReference>
<feature type="domain" description="Transglutaminase-like" evidence="1">
    <location>
        <begin position="95"/>
        <end position="157"/>
    </location>
</feature>
<accession>A0A4D7AT65</accession>
<dbReference type="AlphaFoldDB" id="A0A4D7AT65"/>
<dbReference type="OrthoDB" id="148799at2"/>
<name>A0A4D7AT65_9HYPH</name>
<keyword evidence="3" id="KW-1185">Reference proteome</keyword>
<reference evidence="2 3" key="1">
    <citation type="submission" date="2019-04" db="EMBL/GenBank/DDBJ databases">
        <title>Phreatobacter aquaticus sp. nov.</title>
        <authorList>
            <person name="Choi A."/>
        </authorList>
    </citation>
    <scope>NUCLEOTIDE SEQUENCE [LARGE SCALE GENOMIC DNA]</scope>
    <source>
        <strain evidence="2 3">KCTC 52518</strain>
    </source>
</reference>
<dbReference type="EMBL" id="CP039690">
    <property type="protein sequence ID" value="QCI64129.1"/>
    <property type="molecule type" value="Genomic_DNA"/>
</dbReference>
<dbReference type="KEGG" id="pstg:E8M01_07645"/>
<dbReference type="InterPro" id="IPR002931">
    <property type="entry name" value="Transglutaminase-like"/>
</dbReference>
<dbReference type="SUPFAM" id="SSF54001">
    <property type="entry name" value="Cysteine proteinases"/>
    <property type="match status" value="1"/>
</dbReference>